<evidence type="ECO:0000313" key="1">
    <source>
        <dbReference type="EMBL" id="EJR26739.1"/>
    </source>
</evidence>
<dbReference type="HOGENOM" id="CLU_3179947_0_0_9"/>
<dbReference type="AlphaFoldDB" id="J8HM18"/>
<proteinExistence type="predicted"/>
<evidence type="ECO:0000313" key="2">
    <source>
        <dbReference type="EMBL" id="EJR26935.1"/>
    </source>
</evidence>
<name>J8HM18_BACCE</name>
<dbReference type="Proteomes" id="UP000006960">
    <property type="component" value="Unassembled WGS sequence"/>
</dbReference>
<sequence>MKTSIQENQTFSPSGAHQLDLAEFVSIGPDGWECFSTECGITASCD</sequence>
<reference evidence="2 3" key="1">
    <citation type="submission" date="2012-04" db="EMBL/GenBank/DDBJ databases">
        <title>The Genome Sequence of Bacillus cereus VD048.</title>
        <authorList>
            <consortium name="The Broad Institute Genome Sequencing Platform"/>
            <consortium name="The Broad Institute Genome Sequencing Center for Infectious Disease"/>
            <person name="Feldgarden M."/>
            <person name="Van der Auwera G.A."/>
            <person name="Mahillon J."/>
            <person name="Duprez V."/>
            <person name="Timmery S."/>
            <person name="Mattelet C."/>
            <person name="Dierick K."/>
            <person name="Sun M."/>
            <person name="Yu Z."/>
            <person name="Zhu L."/>
            <person name="Hu X."/>
            <person name="Shank E.B."/>
            <person name="Swiecicka I."/>
            <person name="Hansen B.M."/>
            <person name="Andrup L."/>
            <person name="Young S.K."/>
            <person name="Zeng Q."/>
            <person name="Gargeya S."/>
            <person name="Fitzgerald M."/>
            <person name="Haas B."/>
            <person name="Abouelleil A."/>
            <person name="Alvarado L."/>
            <person name="Arachchi H.M."/>
            <person name="Berlin A."/>
            <person name="Chapman S.B."/>
            <person name="Goldberg J."/>
            <person name="Griggs A."/>
            <person name="Gujja S."/>
            <person name="Hansen M."/>
            <person name="Howarth C."/>
            <person name="Imamovic A."/>
            <person name="Larimer J."/>
            <person name="McCowen C."/>
            <person name="Montmayeur A."/>
            <person name="Murphy C."/>
            <person name="Neiman D."/>
            <person name="Pearson M."/>
            <person name="Priest M."/>
            <person name="Roberts A."/>
            <person name="Saif S."/>
            <person name="Shea T."/>
            <person name="Sisk P."/>
            <person name="Sykes S."/>
            <person name="Wortman J."/>
            <person name="Nusbaum C."/>
            <person name="Birren B."/>
        </authorList>
    </citation>
    <scope>NUCLEOTIDE SEQUENCE [LARGE SCALE GENOMIC DNA]</scope>
    <source>
        <strain evidence="2 3">VD048</strain>
    </source>
</reference>
<comment type="caution">
    <text evidence="2">The sequence shown here is derived from an EMBL/GenBank/DDBJ whole genome shotgun (WGS) entry which is preliminary data.</text>
</comment>
<accession>J8HM18</accession>
<gene>
    <name evidence="2" type="ORF">IIG_05065</name>
    <name evidence="1" type="ORF">IIG_05296</name>
</gene>
<dbReference type="EMBL" id="AHEU01000043">
    <property type="protein sequence ID" value="EJR26935.1"/>
    <property type="molecule type" value="Genomic_DNA"/>
</dbReference>
<protein>
    <submittedName>
        <fullName evidence="2">Uncharacterized protein</fullName>
    </submittedName>
</protein>
<dbReference type="EMBL" id="AHEU01000045">
    <property type="protein sequence ID" value="EJR26739.1"/>
    <property type="molecule type" value="Genomic_DNA"/>
</dbReference>
<organism evidence="2 3">
    <name type="scientific">Bacillus cereus VD048</name>
    <dbReference type="NCBI Taxonomy" id="1053226"/>
    <lineage>
        <taxon>Bacteria</taxon>
        <taxon>Bacillati</taxon>
        <taxon>Bacillota</taxon>
        <taxon>Bacilli</taxon>
        <taxon>Bacillales</taxon>
        <taxon>Bacillaceae</taxon>
        <taxon>Bacillus</taxon>
        <taxon>Bacillus cereus group</taxon>
    </lineage>
</organism>
<dbReference type="RefSeq" id="WP_002166773.1">
    <property type="nucleotide sequence ID" value="NZ_JH792313.1"/>
</dbReference>
<dbReference type="PATRIC" id="fig|1053226.3.peg.5166"/>
<evidence type="ECO:0000313" key="3">
    <source>
        <dbReference type="Proteomes" id="UP000006960"/>
    </source>
</evidence>